<sequence length="239" mass="27872">MNKITLLFLSLFCGQLFAQNSQCTTNPDYLKAEYKITQSAAPKQDKKMILWRSKEQVAHEFSKITELWQHVRNGQIRPIRYFEDAKRGIEYQPAELKKDQNWDSKYQLMSEAFLQQMEVVGEQGFGCDKVQLRTFKKADYQVQLEWYPALKLVKSARLKNQHNTTQIELINKNTNLKEIKQQFAAWDRYQTTDYADIGDNEADPFLRKMINLGFIEHGATGFYHEDGHALGGGHHNHGH</sequence>
<name>A0ABY7AMD6_9ALTE</name>
<feature type="signal peptide" evidence="1">
    <location>
        <begin position="1"/>
        <end position="18"/>
    </location>
</feature>
<organism evidence="2 3">
    <name type="scientific">Catenovulum adriaticum</name>
    <dbReference type="NCBI Taxonomy" id="2984846"/>
    <lineage>
        <taxon>Bacteria</taxon>
        <taxon>Pseudomonadati</taxon>
        <taxon>Pseudomonadota</taxon>
        <taxon>Gammaproteobacteria</taxon>
        <taxon>Alteromonadales</taxon>
        <taxon>Alteromonadaceae</taxon>
        <taxon>Catenovulum</taxon>
    </lineage>
</organism>
<dbReference type="EMBL" id="CP109965">
    <property type="protein sequence ID" value="WAJ70311.1"/>
    <property type="molecule type" value="Genomic_DNA"/>
</dbReference>
<evidence type="ECO:0000313" key="2">
    <source>
        <dbReference type="EMBL" id="WAJ70311.1"/>
    </source>
</evidence>
<accession>A0ABY7AMD6</accession>
<keyword evidence="3" id="KW-1185">Reference proteome</keyword>
<protein>
    <submittedName>
        <fullName evidence="2">Uncharacterized protein</fullName>
    </submittedName>
</protein>
<dbReference type="Proteomes" id="UP001163726">
    <property type="component" value="Chromosome"/>
</dbReference>
<proteinExistence type="predicted"/>
<feature type="chain" id="PRO_5046565647" evidence="1">
    <location>
        <begin position="19"/>
        <end position="239"/>
    </location>
</feature>
<reference evidence="2" key="1">
    <citation type="submission" date="2022-10" db="EMBL/GenBank/DDBJ databases">
        <title>Catenovulum adriacola sp. nov. isolated in the Harbour of Susak.</title>
        <authorList>
            <person name="Schoch T."/>
            <person name="Reich S.J."/>
            <person name="Stoeferle S."/>
            <person name="Flaiz M."/>
            <person name="Kazda M."/>
            <person name="Riedel C.U."/>
            <person name="Duerre P."/>
        </authorList>
    </citation>
    <scope>NUCLEOTIDE SEQUENCE</scope>
    <source>
        <strain evidence="2">TS8</strain>
    </source>
</reference>
<evidence type="ECO:0000313" key="3">
    <source>
        <dbReference type="Proteomes" id="UP001163726"/>
    </source>
</evidence>
<evidence type="ECO:0000256" key="1">
    <source>
        <dbReference type="SAM" id="SignalP"/>
    </source>
</evidence>
<keyword evidence="1" id="KW-0732">Signal</keyword>
<gene>
    <name evidence="2" type="ORF">OLW01_00405</name>
</gene>
<dbReference type="RefSeq" id="WP_268074613.1">
    <property type="nucleotide sequence ID" value="NZ_CP109965.1"/>
</dbReference>